<dbReference type="AlphaFoldDB" id="A0A0F8WEB6"/>
<name>A0A0F8WEB6_9ZZZZ</name>
<protein>
    <recommendedName>
        <fullName evidence="2">MarR family transcriptional regulator</fullName>
    </recommendedName>
</protein>
<dbReference type="EMBL" id="LAZR01065783">
    <property type="protein sequence ID" value="KKK54858.1"/>
    <property type="molecule type" value="Genomic_DNA"/>
</dbReference>
<accession>A0A0F8WEB6</accession>
<gene>
    <name evidence="1" type="ORF">LCGC14_3080450</name>
</gene>
<comment type="caution">
    <text evidence="1">The sequence shown here is derived from an EMBL/GenBank/DDBJ whole genome shotgun (WGS) entry which is preliminary data.</text>
</comment>
<organism evidence="1">
    <name type="scientific">marine sediment metagenome</name>
    <dbReference type="NCBI Taxonomy" id="412755"/>
    <lineage>
        <taxon>unclassified sequences</taxon>
        <taxon>metagenomes</taxon>
        <taxon>ecological metagenomes</taxon>
    </lineage>
</organism>
<feature type="non-terminal residue" evidence="1">
    <location>
        <position position="1"/>
    </location>
</feature>
<reference evidence="1" key="1">
    <citation type="journal article" date="2015" name="Nature">
        <title>Complex archaea that bridge the gap between prokaryotes and eukaryotes.</title>
        <authorList>
            <person name="Spang A."/>
            <person name="Saw J.H."/>
            <person name="Jorgensen S.L."/>
            <person name="Zaremba-Niedzwiedzka K."/>
            <person name="Martijn J."/>
            <person name="Lind A.E."/>
            <person name="van Eijk R."/>
            <person name="Schleper C."/>
            <person name="Guy L."/>
            <person name="Ettema T.J."/>
        </authorList>
    </citation>
    <scope>NUCLEOTIDE SEQUENCE</scope>
</reference>
<proteinExistence type="predicted"/>
<evidence type="ECO:0000313" key="1">
    <source>
        <dbReference type="EMBL" id="KKK54858.1"/>
    </source>
</evidence>
<evidence type="ECO:0008006" key="2">
    <source>
        <dbReference type="Google" id="ProtNLM"/>
    </source>
</evidence>
<sequence length="35" mass="3978">RIETELFDVLTPEERKNFDLSTALKRINKAMGAIG</sequence>